<dbReference type="Proteomes" id="UP000000602">
    <property type="component" value="Chromosome"/>
</dbReference>
<organism evidence="2 3">
    <name type="scientific">Desulfotalea psychrophila (strain LSv54 / DSM 12343)</name>
    <dbReference type="NCBI Taxonomy" id="177439"/>
    <lineage>
        <taxon>Bacteria</taxon>
        <taxon>Pseudomonadati</taxon>
        <taxon>Thermodesulfobacteriota</taxon>
        <taxon>Desulfobulbia</taxon>
        <taxon>Desulfobulbales</taxon>
        <taxon>Desulfocapsaceae</taxon>
        <taxon>Desulfotalea</taxon>
    </lineage>
</organism>
<gene>
    <name evidence="2" type="ordered locus">DP0312</name>
</gene>
<name>Q6ARI4_DESPS</name>
<keyword evidence="3" id="KW-1185">Reference proteome</keyword>
<evidence type="ECO:0000313" key="3">
    <source>
        <dbReference type="Proteomes" id="UP000000602"/>
    </source>
</evidence>
<protein>
    <submittedName>
        <fullName evidence="2">Uncharacterized protein</fullName>
    </submittedName>
</protein>
<dbReference type="STRING" id="177439.DP0312"/>
<dbReference type="AlphaFoldDB" id="Q6ARI4"/>
<keyword evidence="1" id="KW-0175">Coiled coil</keyword>
<dbReference type="HOGENOM" id="CLU_2507272_0_0_7"/>
<dbReference type="KEGG" id="dps:DP0312"/>
<evidence type="ECO:0000256" key="1">
    <source>
        <dbReference type="SAM" id="Coils"/>
    </source>
</evidence>
<reference evidence="3" key="1">
    <citation type="journal article" date="2004" name="Environ. Microbiol.">
        <title>The genome of Desulfotalea psychrophila, a sulfate-reducing bacterium from permanently cold Arctic sediments.</title>
        <authorList>
            <person name="Rabus R."/>
            <person name="Ruepp A."/>
            <person name="Frickey T."/>
            <person name="Rattei T."/>
            <person name="Fartmann B."/>
            <person name="Stark M."/>
            <person name="Bauer M."/>
            <person name="Zibat A."/>
            <person name="Lombardot T."/>
            <person name="Becker I."/>
            <person name="Amann J."/>
            <person name="Gellner K."/>
            <person name="Teeling H."/>
            <person name="Leuschner W.D."/>
            <person name="Gloeckner F.-O."/>
            <person name="Lupas A.N."/>
            <person name="Amann R."/>
            <person name="Klenk H.-P."/>
        </authorList>
    </citation>
    <scope>NUCLEOTIDE SEQUENCE [LARGE SCALE GENOMIC DNA]</scope>
    <source>
        <strain evidence="3">DSM 12343 / LSv54</strain>
    </source>
</reference>
<dbReference type="EMBL" id="CR522870">
    <property type="protein sequence ID" value="CAG35041.1"/>
    <property type="molecule type" value="Genomic_DNA"/>
</dbReference>
<proteinExistence type="predicted"/>
<accession>Q6ARI4</accession>
<feature type="coiled-coil region" evidence="1">
    <location>
        <begin position="26"/>
        <end position="53"/>
    </location>
</feature>
<evidence type="ECO:0000313" key="2">
    <source>
        <dbReference type="EMBL" id="CAG35041.1"/>
    </source>
</evidence>
<sequence length="85" mass="9911">MKRTGLSTVSSICWISPIEKEMKKFRTHLEKLVDERTQELQKALNEIKTLEEIVPICLHCKKNTRRQGPLESLAGIPRKTLRRLL</sequence>